<dbReference type="EMBL" id="CACRST010000028">
    <property type="protein sequence ID" value="VYT32262.1"/>
    <property type="molecule type" value="Genomic_DNA"/>
</dbReference>
<organism evidence="2">
    <name type="scientific">Blautia glucerasea</name>
    <dbReference type="NCBI Taxonomy" id="536633"/>
    <lineage>
        <taxon>Bacteria</taxon>
        <taxon>Bacillati</taxon>
        <taxon>Bacillota</taxon>
        <taxon>Clostridia</taxon>
        <taxon>Lachnospirales</taxon>
        <taxon>Lachnospiraceae</taxon>
        <taxon>Blautia</taxon>
    </lineage>
</organism>
<evidence type="ECO:0000259" key="1">
    <source>
        <dbReference type="Pfam" id="PF24848"/>
    </source>
</evidence>
<accession>A0A6N2VTZ5</accession>
<dbReference type="InterPro" id="IPR056140">
    <property type="entry name" value="DUF7723"/>
</dbReference>
<feature type="domain" description="DUF7723" evidence="1">
    <location>
        <begin position="1"/>
        <end position="71"/>
    </location>
</feature>
<protein>
    <recommendedName>
        <fullName evidence="1">DUF7723 domain-containing protein</fullName>
    </recommendedName>
</protein>
<evidence type="ECO:0000313" key="2">
    <source>
        <dbReference type="EMBL" id="VYT32262.1"/>
    </source>
</evidence>
<dbReference type="Pfam" id="PF24848">
    <property type="entry name" value="DUF7723"/>
    <property type="match status" value="1"/>
</dbReference>
<sequence length="73" mass="8417">MEKIKQIADAADMIINGYAYTRCPQGYRVLNLNRPDRAAVFSDTGKVLETSMDDIEVRIAGDYLKKNRRFMEE</sequence>
<gene>
    <name evidence="2" type="ORF">BGLFYP119_00194</name>
</gene>
<proteinExistence type="predicted"/>
<reference evidence="2" key="1">
    <citation type="submission" date="2019-11" db="EMBL/GenBank/DDBJ databases">
        <authorList>
            <person name="Feng L."/>
        </authorList>
    </citation>
    <scope>NUCLEOTIDE SEQUENCE</scope>
    <source>
        <strain evidence="2">BgluceraseaLFYP119</strain>
    </source>
</reference>
<name>A0A6N2VTZ5_9FIRM</name>
<dbReference type="AlphaFoldDB" id="A0A6N2VTZ5"/>
<dbReference type="RefSeq" id="WP_156355431.1">
    <property type="nucleotide sequence ID" value="NZ_CACRST010000028.1"/>
</dbReference>